<keyword evidence="1" id="KW-0472">Membrane</keyword>
<keyword evidence="1" id="KW-1133">Transmembrane helix</keyword>
<name>A0A6P1T5R7_9RHOB</name>
<dbReference type="EMBL" id="CP046620">
    <property type="protein sequence ID" value="QHQ37387.1"/>
    <property type="molecule type" value="Genomic_DNA"/>
</dbReference>
<reference evidence="3 4" key="1">
    <citation type="submission" date="2019-12" db="EMBL/GenBank/DDBJ databases">
        <title>Complete genome sequence of Algicella marina strain 9Alg 56(T) isolated from the red alga Tichocarpus crinitus.</title>
        <authorList>
            <person name="Kim S.-G."/>
            <person name="Nedashkovskaya O.I."/>
        </authorList>
    </citation>
    <scope>NUCLEOTIDE SEQUENCE [LARGE SCALE GENOMIC DNA]</scope>
    <source>
        <strain evidence="3 4">9Alg 56</strain>
    </source>
</reference>
<accession>A0A6P1T5R7</accession>
<feature type="transmembrane region" description="Helical" evidence="1">
    <location>
        <begin position="192"/>
        <end position="217"/>
    </location>
</feature>
<proteinExistence type="predicted"/>
<feature type="transmembrane region" description="Helical" evidence="1">
    <location>
        <begin position="155"/>
        <end position="180"/>
    </location>
</feature>
<dbReference type="KEGG" id="amaq:GO499_11320"/>
<keyword evidence="4" id="KW-1185">Reference proteome</keyword>
<dbReference type="InterPro" id="IPR007038">
    <property type="entry name" value="HupE_UreJ"/>
</dbReference>
<feature type="transmembrane region" description="Helical" evidence="1">
    <location>
        <begin position="122"/>
        <end position="143"/>
    </location>
</feature>
<feature type="transmembrane region" description="Helical" evidence="1">
    <location>
        <begin position="74"/>
        <end position="93"/>
    </location>
</feature>
<sequence>MTNLKIRAAGLSAFATLAATPVFAHHPLGGAPMETLAHGLLSGVGHPLLGFDHLFFVALVGIVAAVTGRGALGALAYIGAMLLGTLLMSFGVGLPVKEVVIALSLLVVGGIALSGRGLSPSAAMALFAGFGLFHGSAFGDTIAAQEAAMGAQVLVGYLIGLGVVQYAIALAAGWVATKVWKAESAQALQPRLAGAVVAGAGLLLVLEAAEGAVFGLLGLGA</sequence>
<feature type="signal peptide" evidence="2">
    <location>
        <begin position="1"/>
        <end position="24"/>
    </location>
</feature>
<feature type="transmembrane region" description="Helical" evidence="1">
    <location>
        <begin position="99"/>
        <end position="115"/>
    </location>
</feature>
<evidence type="ECO:0000256" key="1">
    <source>
        <dbReference type="SAM" id="Phobius"/>
    </source>
</evidence>
<evidence type="ECO:0000256" key="2">
    <source>
        <dbReference type="SAM" id="SignalP"/>
    </source>
</evidence>
<dbReference type="Pfam" id="PF04955">
    <property type="entry name" value="HupE_UreJ"/>
    <property type="match status" value="1"/>
</dbReference>
<dbReference type="AlphaFoldDB" id="A0A6P1T5R7"/>
<evidence type="ECO:0000313" key="4">
    <source>
        <dbReference type="Proteomes" id="UP000464495"/>
    </source>
</evidence>
<dbReference type="Proteomes" id="UP000464495">
    <property type="component" value="Chromosome"/>
</dbReference>
<organism evidence="3 4">
    <name type="scientific">Algicella marina</name>
    <dbReference type="NCBI Taxonomy" id="2683284"/>
    <lineage>
        <taxon>Bacteria</taxon>
        <taxon>Pseudomonadati</taxon>
        <taxon>Pseudomonadota</taxon>
        <taxon>Alphaproteobacteria</taxon>
        <taxon>Rhodobacterales</taxon>
        <taxon>Paracoccaceae</taxon>
        <taxon>Algicella</taxon>
    </lineage>
</organism>
<feature type="chain" id="PRO_5027098119" evidence="2">
    <location>
        <begin position="25"/>
        <end position="221"/>
    </location>
</feature>
<keyword evidence="1" id="KW-0812">Transmembrane</keyword>
<protein>
    <submittedName>
        <fullName evidence="3">Hydantoin utilization protein A</fullName>
    </submittedName>
</protein>
<feature type="transmembrane region" description="Helical" evidence="1">
    <location>
        <begin position="48"/>
        <end position="67"/>
    </location>
</feature>
<keyword evidence="2" id="KW-0732">Signal</keyword>
<gene>
    <name evidence="3" type="ORF">GO499_11320</name>
</gene>
<evidence type="ECO:0000313" key="3">
    <source>
        <dbReference type="EMBL" id="QHQ37387.1"/>
    </source>
</evidence>